<keyword evidence="2" id="KW-1185">Reference proteome</keyword>
<proteinExistence type="predicted"/>
<protein>
    <submittedName>
        <fullName evidence="3">Ovule protein</fullName>
    </submittedName>
</protein>
<feature type="compositionally biased region" description="Basic and acidic residues" evidence="1">
    <location>
        <begin position="34"/>
        <end position="47"/>
    </location>
</feature>
<accession>A0A7I4YRB7</accession>
<dbReference type="Proteomes" id="UP000025227">
    <property type="component" value="Unplaced"/>
</dbReference>
<sequence>RWSLKSDASAHIIFTTIRLTSPQKPGTQSTCQSKSEEQNREGKEKTNKKATMTGIQFSAFE</sequence>
<evidence type="ECO:0000313" key="2">
    <source>
        <dbReference type="Proteomes" id="UP000025227"/>
    </source>
</evidence>
<reference evidence="3" key="1">
    <citation type="submission" date="2020-12" db="UniProtKB">
        <authorList>
            <consortium name="WormBaseParasite"/>
        </authorList>
    </citation>
    <scope>IDENTIFICATION</scope>
    <source>
        <strain evidence="3">MHco3</strain>
    </source>
</reference>
<evidence type="ECO:0000313" key="3">
    <source>
        <dbReference type="WBParaSite" id="HCON_00124320-00001"/>
    </source>
</evidence>
<dbReference type="WBParaSite" id="HCON_00124320-00001">
    <property type="protein sequence ID" value="HCON_00124320-00001"/>
    <property type="gene ID" value="HCON_00124320"/>
</dbReference>
<evidence type="ECO:0000256" key="1">
    <source>
        <dbReference type="SAM" id="MobiDB-lite"/>
    </source>
</evidence>
<feature type="compositionally biased region" description="Polar residues" evidence="1">
    <location>
        <begin position="49"/>
        <end position="61"/>
    </location>
</feature>
<feature type="compositionally biased region" description="Polar residues" evidence="1">
    <location>
        <begin position="19"/>
        <end position="33"/>
    </location>
</feature>
<dbReference type="AlphaFoldDB" id="A0A7I4YRB7"/>
<feature type="region of interest" description="Disordered" evidence="1">
    <location>
        <begin position="19"/>
        <end position="61"/>
    </location>
</feature>
<organism evidence="2 3">
    <name type="scientific">Haemonchus contortus</name>
    <name type="common">Barber pole worm</name>
    <dbReference type="NCBI Taxonomy" id="6289"/>
    <lineage>
        <taxon>Eukaryota</taxon>
        <taxon>Metazoa</taxon>
        <taxon>Ecdysozoa</taxon>
        <taxon>Nematoda</taxon>
        <taxon>Chromadorea</taxon>
        <taxon>Rhabditida</taxon>
        <taxon>Rhabditina</taxon>
        <taxon>Rhabditomorpha</taxon>
        <taxon>Strongyloidea</taxon>
        <taxon>Trichostrongylidae</taxon>
        <taxon>Haemonchus</taxon>
    </lineage>
</organism>
<name>A0A7I4YRB7_HAECO</name>